<organism evidence="3 4">
    <name type="scientific">Pleuronectes platessa</name>
    <name type="common">European plaice</name>
    <dbReference type="NCBI Taxonomy" id="8262"/>
    <lineage>
        <taxon>Eukaryota</taxon>
        <taxon>Metazoa</taxon>
        <taxon>Chordata</taxon>
        <taxon>Craniata</taxon>
        <taxon>Vertebrata</taxon>
        <taxon>Euteleostomi</taxon>
        <taxon>Actinopterygii</taxon>
        <taxon>Neopterygii</taxon>
        <taxon>Teleostei</taxon>
        <taxon>Neoteleostei</taxon>
        <taxon>Acanthomorphata</taxon>
        <taxon>Carangaria</taxon>
        <taxon>Pleuronectiformes</taxon>
        <taxon>Pleuronectoidei</taxon>
        <taxon>Pleuronectidae</taxon>
        <taxon>Pleuronectes</taxon>
    </lineage>
</organism>
<feature type="coiled-coil region" evidence="1">
    <location>
        <begin position="186"/>
        <end position="238"/>
    </location>
</feature>
<reference evidence="3" key="1">
    <citation type="submission" date="2020-03" db="EMBL/GenBank/DDBJ databases">
        <authorList>
            <person name="Weist P."/>
        </authorList>
    </citation>
    <scope>NUCLEOTIDE SEQUENCE</scope>
</reference>
<name>A0A9N7VCE4_PLEPL</name>
<dbReference type="EMBL" id="CADEAL010003972">
    <property type="protein sequence ID" value="CAB1448296.1"/>
    <property type="molecule type" value="Genomic_DNA"/>
</dbReference>
<accession>A0A9N7VCE4</accession>
<feature type="region of interest" description="Disordered" evidence="2">
    <location>
        <begin position="318"/>
        <end position="361"/>
    </location>
</feature>
<feature type="compositionally biased region" description="Basic and acidic residues" evidence="2">
    <location>
        <begin position="318"/>
        <end position="344"/>
    </location>
</feature>
<protein>
    <submittedName>
        <fullName evidence="3">Uncharacterized protein</fullName>
    </submittedName>
</protein>
<sequence length="380" mass="43913">MNKNLTRMLEENNGRCLEQTLLKRQLDAENKAQMEKVAEKAARDLEITLLKRQLDAGSTALKETRVALAGEIIALKKELFAKSKLLIEQLEEKAALGAEIATLRKQAVYNVALVEENSVLKKELFAKNKLLMEQLEEKPALGAEIASLGKQNVYNVALVEENSILEKKLDAENTGIKEHVAEKAILENLAAENAALAADRNALKKEIVKSVDTARAREEELEKKVEDLMTTIKVKEEENFCLSANLQLQDLDEVLVEHEWQAKFEDLQETYEEKLRCSVLEQVEKERKMDEALELLILQNIKLQRLVLTTKEYREKVKKETEEKKKQEKKEQQEREKKEKEERMKLKKREKKEKEEEREEAKVGKIFSFFCFKRKNDGSS</sequence>
<dbReference type="AlphaFoldDB" id="A0A9N7VCE4"/>
<keyword evidence="4" id="KW-1185">Reference proteome</keyword>
<comment type="caution">
    <text evidence="3">The sequence shown here is derived from an EMBL/GenBank/DDBJ whole genome shotgun (WGS) entry which is preliminary data.</text>
</comment>
<keyword evidence="1" id="KW-0175">Coiled coil</keyword>
<evidence type="ECO:0000256" key="1">
    <source>
        <dbReference type="SAM" id="Coils"/>
    </source>
</evidence>
<evidence type="ECO:0000313" key="3">
    <source>
        <dbReference type="EMBL" id="CAB1448296.1"/>
    </source>
</evidence>
<feature type="compositionally biased region" description="Basic and acidic residues" evidence="2">
    <location>
        <begin position="352"/>
        <end position="361"/>
    </location>
</feature>
<evidence type="ECO:0000313" key="4">
    <source>
        <dbReference type="Proteomes" id="UP001153269"/>
    </source>
</evidence>
<dbReference type="Proteomes" id="UP001153269">
    <property type="component" value="Unassembled WGS sequence"/>
</dbReference>
<gene>
    <name evidence="3" type="ORF">PLEPLA_LOCUS35953</name>
</gene>
<evidence type="ECO:0000256" key="2">
    <source>
        <dbReference type="SAM" id="MobiDB-lite"/>
    </source>
</evidence>
<proteinExistence type="predicted"/>